<evidence type="ECO:0008006" key="5">
    <source>
        <dbReference type="Google" id="ProtNLM"/>
    </source>
</evidence>
<reference evidence="3 4" key="1">
    <citation type="journal article" date="2018" name="Syst. Appl. Microbiol.">
        <title>Pseudomonas silesiensis sp. nov. strain A3T isolated from a biological pesticide sewage treatment plant and analysis of the complete genome sequence.</title>
        <authorList>
            <person name="Kaminski M.A."/>
            <person name="Furmanczyk E.M."/>
            <person name="Sobczak A."/>
            <person name="Dziembowski A."/>
            <person name="Lipinski L."/>
        </authorList>
    </citation>
    <scope>NUCLEOTIDE SEQUENCE [LARGE SCALE GENOMIC DNA]</scope>
    <source>
        <strain evidence="3 4">A3</strain>
    </source>
</reference>
<protein>
    <recommendedName>
        <fullName evidence="5">Secreted protein</fullName>
    </recommendedName>
</protein>
<dbReference type="OrthoDB" id="7027933at2"/>
<organism evidence="3 4">
    <name type="scientific">Pseudomonas silesiensis</name>
    <dbReference type="NCBI Taxonomy" id="1853130"/>
    <lineage>
        <taxon>Bacteria</taxon>
        <taxon>Pseudomonadati</taxon>
        <taxon>Pseudomonadota</taxon>
        <taxon>Gammaproteobacteria</taxon>
        <taxon>Pseudomonadales</taxon>
        <taxon>Pseudomonadaceae</taxon>
        <taxon>Pseudomonas</taxon>
    </lineage>
</organism>
<feature type="compositionally biased region" description="Basic and acidic residues" evidence="1">
    <location>
        <begin position="57"/>
        <end position="66"/>
    </location>
</feature>
<evidence type="ECO:0000256" key="2">
    <source>
        <dbReference type="SAM" id="SignalP"/>
    </source>
</evidence>
<dbReference type="KEGG" id="psil:PMA3_06480"/>
<dbReference type="Proteomes" id="UP000078354">
    <property type="component" value="Chromosome"/>
</dbReference>
<feature type="signal peptide" evidence="2">
    <location>
        <begin position="1"/>
        <end position="21"/>
    </location>
</feature>
<name>A0A191YPN1_9PSED</name>
<feature type="chain" id="PRO_5008249817" description="Secreted protein" evidence="2">
    <location>
        <begin position="22"/>
        <end position="66"/>
    </location>
</feature>
<evidence type="ECO:0000313" key="3">
    <source>
        <dbReference type="EMBL" id="ANJ54827.1"/>
    </source>
</evidence>
<evidence type="ECO:0000313" key="4">
    <source>
        <dbReference type="Proteomes" id="UP000078354"/>
    </source>
</evidence>
<gene>
    <name evidence="3" type="ORF">PMA3_06480</name>
</gene>
<dbReference type="RefSeq" id="WP_064676386.1">
    <property type="nucleotide sequence ID" value="NZ_CP014870.1"/>
</dbReference>
<accession>A0A191YPN1</accession>
<proteinExistence type="predicted"/>
<sequence length="66" mass="6901">MKITQIYALVGALVLSSAALAEGGGDRTFAKAMQANDLAMEKYAAREGKNAPVVSSDAKDEANKEI</sequence>
<dbReference type="EMBL" id="CP014870">
    <property type="protein sequence ID" value="ANJ54827.1"/>
    <property type="molecule type" value="Genomic_DNA"/>
</dbReference>
<keyword evidence="2" id="KW-0732">Signal</keyword>
<feature type="region of interest" description="Disordered" evidence="1">
    <location>
        <begin position="47"/>
        <end position="66"/>
    </location>
</feature>
<dbReference type="AlphaFoldDB" id="A0A191YPN1"/>
<evidence type="ECO:0000256" key="1">
    <source>
        <dbReference type="SAM" id="MobiDB-lite"/>
    </source>
</evidence>
<dbReference type="STRING" id="1853130.PMA3_06480"/>
<dbReference type="NCBIfam" id="NF041599">
    <property type="entry name" value="reg_PtrA_PA2808"/>
    <property type="match status" value="1"/>
</dbReference>
<keyword evidence="4" id="KW-1185">Reference proteome</keyword>